<dbReference type="EMBL" id="SJKD01000005">
    <property type="protein sequence ID" value="TCC47696.1"/>
    <property type="molecule type" value="Genomic_DNA"/>
</dbReference>
<keyword evidence="2" id="KW-0378">Hydrolase</keyword>
<dbReference type="GO" id="GO:0016787">
    <property type="term" value="F:hydrolase activity"/>
    <property type="evidence" value="ECO:0007669"/>
    <property type="project" value="UniProtKB-KW"/>
</dbReference>
<accession>A0A4R0JRJ3</accession>
<dbReference type="Proteomes" id="UP000293342">
    <property type="component" value="Unassembled WGS sequence"/>
</dbReference>
<evidence type="ECO:0000313" key="2">
    <source>
        <dbReference type="EMBL" id="TCC47696.1"/>
    </source>
</evidence>
<dbReference type="SUPFAM" id="SSF56601">
    <property type="entry name" value="beta-lactamase/transpeptidase-like"/>
    <property type="match status" value="1"/>
</dbReference>
<evidence type="ECO:0000259" key="1">
    <source>
        <dbReference type="Pfam" id="PF00144"/>
    </source>
</evidence>
<reference evidence="2 3" key="1">
    <citation type="submission" date="2019-02" db="EMBL/GenBank/DDBJ databases">
        <title>Kribbella capetownensis sp. nov. and Kribbella speibonae sp. nov., isolated from soil.</title>
        <authorList>
            <person name="Curtis S.M."/>
            <person name="Norton I."/>
            <person name="Everest G.J."/>
            <person name="Meyers P.R."/>
        </authorList>
    </citation>
    <scope>NUCLEOTIDE SEQUENCE [LARGE SCALE GENOMIC DNA]</scope>
    <source>
        <strain evidence="2 3">YM53</strain>
    </source>
</reference>
<dbReference type="OrthoDB" id="9809635at2"/>
<dbReference type="PANTHER" id="PTHR43283">
    <property type="entry name" value="BETA-LACTAMASE-RELATED"/>
    <property type="match status" value="1"/>
</dbReference>
<dbReference type="Pfam" id="PF00144">
    <property type="entry name" value="Beta-lactamase"/>
    <property type="match status" value="1"/>
</dbReference>
<organism evidence="2 3">
    <name type="scientific">Kribbella capetownensis</name>
    <dbReference type="NCBI Taxonomy" id="1572659"/>
    <lineage>
        <taxon>Bacteria</taxon>
        <taxon>Bacillati</taxon>
        <taxon>Actinomycetota</taxon>
        <taxon>Actinomycetes</taxon>
        <taxon>Propionibacteriales</taxon>
        <taxon>Kribbellaceae</taxon>
        <taxon>Kribbella</taxon>
    </lineage>
</organism>
<feature type="domain" description="Beta-lactamase-related" evidence="1">
    <location>
        <begin position="6"/>
        <end position="312"/>
    </location>
</feature>
<dbReference type="InterPro" id="IPR001466">
    <property type="entry name" value="Beta-lactam-related"/>
</dbReference>
<proteinExistence type="predicted"/>
<protein>
    <submittedName>
        <fullName evidence="2">Class A beta-lactamase-related serine hydrolase</fullName>
    </submittedName>
</protein>
<dbReference type="RefSeq" id="WP_131515762.1">
    <property type="nucleotide sequence ID" value="NZ_SJKD01000005.1"/>
</dbReference>
<dbReference type="InterPro" id="IPR012338">
    <property type="entry name" value="Beta-lactam/transpept-like"/>
</dbReference>
<gene>
    <name evidence="2" type="ORF">E0H75_23365</name>
</gene>
<keyword evidence="3" id="KW-1185">Reference proteome</keyword>
<sequence>MDLGWHTGAQVYASVQGQVRVDLAVGEARPGVPMTTSTIVEWASATKPVPSVAIGLLWQRGLLDLDDPVCLHIPEFAAAGKQAVTIRHLLTHTGGLTSTITGIAPPDEMVTDICAAPLVDGWIPGKRNAYNSVAMWIVAELVSRVSGRPFSEFVRSEIFQPAGMRDCWIGMSADTYQVNRDRIAVIAGFAPSGTEAWVTWARPTGGGHGPIAQLGHFYEALLDERLLSAPTLEAMTAHEVSGGWDEYLQETVDRGLGFMLGSSNPAHGYGTRASARSFGHGGRTWSLALADPSAHLVVAVYWNGMADADTQARRLPDLIDALYDDLAVLTERIDDDAHFAR</sequence>
<dbReference type="Gene3D" id="3.40.710.10">
    <property type="entry name" value="DD-peptidase/beta-lactamase superfamily"/>
    <property type="match status" value="1"/>
</dbReference>
<dbReference type="InterPro" id="IPR050789">
    <property type="entry name" value="Diverse_Enzym_Activities"/>
</dbReference>
<comment type="caution">
    <text evidence="2">The sequence shown here is derived from an EMBL/GenBank/DDBJ whole genome shotgun (WGS) entry which is preliminary data.</text>
</comment>
<dbReference type="AlphaFoldDB" id="A0A4R0JRJ3"/>
<name>A0A4R0JRJ3_9ACTN</name>
<evidence type="ECO:0000313" key="3">
    <source>
        <dbReference type="Proteomes" id="UP000293342"/>
    </source>
</evidence>